<keyword evidence="1" id="KW-1133">Transmembrane helix</keyword>
<gene>
    <name evidence="2" type="ORF">AB5J55_41735</name>
</gene>
<evidence type="ECO:0000313" key="2">
    <source>
        <dbReference type="EMBL" id="XDQ15690.1"/>
    </source>
</evidence>
<protein>
    <submittedName>
        <fullName evidence="2">Uncharacterized protein</fullName>
    </submittedName>
</protein>
<organism evidence="2">
    <name type="scientific">Streptomyces sp. R11</name>
    <dbReference type="NCBI Taxonomy" id="3238625"/>
    <lineage>
        <taxon>Bacteria</taxon>
        <taxon>Bacillati</taxon>
        <taxon>Actinomycetota</taxon>
        <taxon>Actinomycetes</taxon>
        <taxon>Kitasatosporales</taxon>
        <taxon>Streptomycetaceae</taxon>
        <taxon>Streptomyces</taxon>
    </lineage>
</organism>
<sequence length="41" mass="4016">MTITKDIALAAVVLVLDLPVTVTGVVAGLGIDGSAVLPGVR</sequence>
<dbReference type="AlphaFoldDB" id="A0AB39NAS0"/>
<keyword evidence="1" id="KW-0472">Membrane</keyword>
<dbReference type="EMBL" id="CP163432">
    <property type="protein sequence ID" value="XDQ15690.1"/>
    <property type="molecule type" value="Genomic_DNA"/>
</dbReference>
<feature type="transmembrane region" description="Helical" evidence="1">
    <location>
        <begin position="7"/>
        <end position="31"/>
    </location>
</feature>
<accession>A0AB39NAS0</accession>
<proteinExistence type="predicted"/>
<keyword evidence="1" id="KW-0812">Transmembrane</keyword>
<name>A0AB39NAS0_9ACTN</name>
<reference evidence="2" key="1">
    <citation type="submission" date="2024-07" db="EMBL/GenBank/DDBJ databases">
        <authorList>
            <person name="Yu S.T."/>
        </authorList>
    </citation>
    <scope>NUCLEOTIDE SEQUENCE</scope>
    <source>
        <strain evidence="2">R11</strain>
    </source>
</reference>
<dbReference type="RefSeq" id="WP_369275618.1">
    <property type="nucleotide sequence ID" value="NZ_CP163432.1"/>
</dbReference>
<evidence type="ECO:0000256" key="1">
    <source>
        <dbReference type="SAM" id="Phobius"/>
    </source>
</evidence>